<evidence type="ECO:0000313" key="4">
    <source>
        <dbReference type="Proteomes" id="UP001055303"/>
    </source>
</evidence>
<reference evidence="1" key="2">
    <citation type="journal article" date="2021" name="Front. Microbiol.">
        <title>Comprehensive Comparative Genomics and Phenotyping of Methylobacterium Species.</title>
        <authorList>
            <person name="Alessa O."/>
            <person name="Ogura Y."/>
            <person name="Fujitani Y."/>
            <person name="Takami H."/>
            <person name="Hayashi T."/>
            <person name="Sahin N."/>
            <person name="Tani A."/>
        </authorList>
    </citation>
    <scope>NUCLEOTIDE SEQUENCE</scope>
    <source>
        <strain evidence="1">DSM 22415</strain>
    </source>
</reference>
<dbReference type="GO" id="GO:0006644">
    <property type="term" value="P:phospholipid metabolic process"/>
    <property type="evidence" value="ECO:0007669"/>
    <property type="project" value="InterPro"/>
</dbReference>
<dbReference type="EMBL" id="CABFVH010000006">
    <property type="protein sequence ID" value="VUF11753.1"/>
    <property type="molecule type" value="Genomic_DNA"/>
</dbReference>
<dbReference type="EMBL" id="BPQI01000072">
    <property type="protein sequence ID" value="GJD56739.1"/>
    <property type="molecule type" value="Genomic_DNA"/>
</dbReference>
<dbReference type="OrthoDB" id="8087013at2"/>
<gene>
    <name evidence="1" type="ORF">IFDJLNFL_2636</name>
    <name evidence="2" type="ORF">MTDSW087_01437</name>
</gene>
<dbReference type="InterPro" id="IPR036444">
    <property type="entry name" value="PLipase_A2_dom_sf"/>
</dbReference>
<dbReference type="RefSeq" id="WP_144762207.1">
    <property type="nucleotide sequence ID" value="NZ_BPQI01000072.1"/>
</dbReference>
<dbReference type="AlphaFoldDB" id="A0A564FUJ2"/>
<protein>
    <recommendedName>
        <fullName evidence="5">Phospholipase A2 domain-containing protein</fullName>
    </recommendedName>
</protein>
<dbReference type="Proteomes" id="UP000401717">
    <property type="component" value="Unassembled WGS sequence"/>
</dbReference>
<name>A0A564FUJ2_9HYPH</name>
<dbReference type="GO" id="GO:0004623">
    <property type="term" value="F:phospholipase A2 activity"/>
    <property type="evidence" value="ECO:0007669"/>
    <property type="project" value="InterPro"/>
</dbReference>
<proteinExistence type="predicted"/>
<dbReference type="GO" id="GO:0050482">
    <property type="term" value="P:arachidonate secretion"/>
    <property type="evidence" value="ECO:0007669"/>
    <property type="project" value="InterPro"/>
</dbReference>
<evidence type="ECO:0000313" key="1">
    <source>
        <dbReference type="EMBL" id="GJD56739.1"/>
    </source>
</evidence>
<dbReference type="Proteomes" id="UP001055303">
    <property type="component" value="Unassembled WGS sequence"/>
</dbReference>
<reference evidence="2 3" key="1">
    <citation type="submission" date="2019-06" db="EMBL/GenBank/DDBJ databases">
        <authorList>
            <person name="Rodrigo-Torres L."/>
            <person name="Arahal R. D."/>
            <person name="Lucena T."/>
        </authorList>
    </citation>
    <scope>NUCLEOTIDE SEQUENCE [LARGE SCALE GENOMIC DNA]</scope>
    <source>
        <strain evidence="2 3">SW08-7</strain>
    </source>
</reference>
<organism evidence="2 3">
    <name type="scientific">Methylobacterium dankookense</name>
    <dbReference type="NCBI Taxonomy" id="560405"/>
    <lineage>
        <taxon>Bacteria</taxon>
        <taxon>Pseudomonadati</taxon>
        <taxon>Pseudomonadota</taxon>
        <taxon>Alphaproteobacteria</taxon>
        <taxon>Hyphomicrobiales</taxon>
        <taxon>Methylobacteriaceae</taxon>
        <taxon>Methylobacterium</taxon>
    </lineage>
</organism>
<accession>A0A564FUJ2</accession>
<dbReference type="SUPFAM" id="SSF48619">
    <property type="entry name" value="Phospholipase A2, PLA2"/>
    <property type="match status" value="1"/>
</dbReference>
<keyword evidence="4" id="KW-1185">Reference proteome</keyword>
<sequence>MPLLSFAATMLMNLPTNLEYNKKENGGVSTYKKGVYCGPGWGYTYRDILDGKIKTMPAAVDAIDNACKAHDECYAEHGYFTQGCNLVLTVDLVKVVTSADSTPQQRADAAIMAAIFFIESQTIDLGKMSKQQYDAMRDRIVGYMGQSANTLEQAIQRELMRGR</sequence>
<evidence type="ECO:0008006" key="5">
    <source>
        <dbReference type="Google" id="ProtNLM"/>
    </source>
</evidence>
<evidence type="ECO:0000313" key="3">
    <source>
        <dbReference type="Proteomes" id="UP000401717"/>
    </source>
</evidence>
<evidence type="ECO:0000313" key="2">
    <source>
        <dbReference type="EMBL" id="VUF11753.1"/>
    </source>
</evidence>
<reference evidence="1" key="3">
    <citation type="submission" date="2021-08" db="EMBL/GenBank/DDBJ databases">
        <authorList>
            <person name="Tani A."/>
            <person name="Ola A."/>
            <person name="Ogura Y."/>
            <person name="Katsura K."/>
            <person name="Hayashi T."/>
        </authorList>
    </citation>
    <scope>NUCLEOTIDE SEQUENCE</scope>
    <source>
        <strain evidence="1">DSM 22415</strain>
    </source>
</reference>
<dbReference type="Gene3D" id="1.20.90.10">
    <property type="entry name" value="Phospholipase A2 domain"/>
    <property type="match status" value="1"/>
</dbReference>